<dbReference type="InterPro" id="IPR025827">
    <property type="entry name" value="Zn_ribbon_recom_dom"/>
</dbReference>
<dbReference type="SMART" id="SM00857">
    <property type="entry name" value="Resolvase"/>
    <property type="match status" value="1"/>
</dbReference>
<feature type="active site" description="O-(5'-phospho-DNA)-serine intermediate" evidence="4 5">
    <location>
        <position position="10"/>
    </location>
</feature>
<feature type="domain" description="Resolvase/invertase-type recombinase catalytic" evidence="6">
    <location>
        <begin position="2"/>
        <end position="150"/>
    </location>
</feature>
<dbReference type="PANTHER" id="PTHR30461:SF23">
    <property type="entry name" value="DNA RECOMBINASE-RELATED"/>
    <property type="match status" value="1"/>
</dbReference>
<organism evidence="8 9">
    <name type="scientific">Mammaliicoccus sciuri</name>
    <name type="common">Staphylococcus sciuri</name>
    <dbReference type="NCBI Taxonomy" id="1296"/>
    <lineage>
        <taxon>Bacteria</taxon>
        <taxon>Bacillati</taxon>
        <taxon>Bacillota</taxon>
        <taxon>Bacilli</taxon>
        <taxon>Bacillales</taxon>
        <taxon>Staphylococcaceae</taxon>
        <taxon>Mammaliicoccus</taxon>
    </lineage>
</organism>
<reference evidence="8" key="1">
    <citation type="submission" date="2022-07" db="EMBL/GenBank/DDBJ databases">
        <title>Bacterial species isolated from the porcine tonsil microbiota.</title>
        <authorList>
            <person name="Oliveira I.M.F."/>
        </authorList>
    </citation>
    <scope>NUCLEOTIDE SEQUENCE</scope>
    <source>
        <strain evidence="8">8QC2O2</strain>
    </source>
</reference>
<dbReference type="Pfam" id="PF07508">
    <property type="entry name" value="Recombinase"/>
    <property type="match status" value="1"/>
</dbReference>
<dbReference type="InterPro" id="IPR011109">
    <property type="entry name" value="DNA_bind_recombinase_dom"/>
</dbReference>
<evidence type="ECO:0000256" key="2">
    <source>
        <dbReference type="ARBA" id="ARBA00023125"/>
    </source>
</evidence>
<dbReference type="Gene3D" id="3.90.1750.20">
    <property type="entry name" value="Putative Large Serine Recombinase, Chain B, Domain 2"/>
    <property type="match status" value="1"/>
</dbReference>
<sequence>MKTALYLRVSTQEQATTGYSITGQEEKLRAYAKAKGFGNIKVFTDAGYSGSNTKRPALELLIKEVEQGKISNILIYKLDRLSRSQKDTLYLIEEKFLKNDVPLISLSESFDTSTPFGRAMVGMLSVFAQLERENIKERMIMGREQRLKKGLWHGAGGGSGRVAGYDYKDGKLVINEYEALFVRRMFQLYVEGEGYFNIYKKLSKEMPGVIKEPSNISKLLKNPVYIGMIDYNGEIYKGIHEPIIDEHTFNTVQKLRQTRTVNRDMSITRYLLPKLLKCGYCGENMIGKTGSKKKDGTYYTYYCCYSKEIKRRKKHVDSNFSLECDSVYHTAQLVEDKVINEVMNLDSTKIIRDYETKDDDHIIYEKQIKDIDAKIEKLMNLYIDSNIDKKTLDVKYKKLEDEKHLIEKTMRDSKVDVNKEVVLKHLSNFKDIDWVDDREALKNSLHILIKDIRIYNDSMKVNFNI</sequence>
<dbReference type="Pfam" id="PF13408">
    <property type="entry name" value="Zn_ribbon_recom"/>
    <property type="match status" value="1"/>
</dbReference>
<dbReference type="InterPro" id="IPR036162">
    <property type="entry name" value="Resolvase-like_N_sf"/>
</dbReference>
<evidence type="ECO:0000259" key="6">
    <source>
        <dbReference type="PROSITE" id="PS51736"/>
    </source>
</evidence>
<dbReference type="RefSeq" id="WP_257099612.1">
    <property type="nucleotide sequence ID" value="NZ_JANILD010000010.1"/>
</dbReference>
<dbReference type="GO" id="GO:0003677">
    <property type="term" value="F:DNA binding"/>
    <property type="evidence" value="ECO:0007669"/>
    <property type="project" value="UniProtKB-KW"/>
</dbReference>
<comment type="caution">
    <text evidence="8">The sequence shown here is derived from an EMBL/GenBank/DDBJ whole genome shotgun (WGS) entry which is preliminary data.</text>
</comment>
<dbReference type="EMBL" id="JANILD010000010">
    <property type="protein sequence ID" value="MCQ9304960.1"/>
    <property type="molecule type" value="Genomic_DNA"/>
</dbReference>
<name>A0AAW5LIC5_MAMSC</name>
<accession>A0AAW5LIC5</accession>
<gene>
    <name evidence="8" type="ORF">NQ032_15220</name>
</gene>
<dbReference type="Proteomes" id="UP001204068">
    <property type="component" value="Unassembled WGS sequence"/>
</dbReference>
<dbReference type="GO" id="GO:0000150">
    <property type="term" value="F:DNA strand exchange activity"/>
    <property type="evidence" value="ECO:0007669"/>
    <property type="project" value="InterPro"/>
</dbReference>
<evidence type="ECO:0000259" key="7">
    <source>
        <dbReference type="PROSITE" id="PS51737"/>
    </source>
</evidence>
<dbReference type="InterPro" id="IPR038109">
    <property type="entry name" value="DNA_bind_recomb_sf"/>
</dbReference>
<protein>
    <submittedName>
        <fullName evidence="8">Recombinase family protein</fullName>
    </submittedName>
</protein>
<dbReference type="PROSITE" id="PS51736">
    <property type="entry name" value="RECOMBINASES_3"/>
    <property type="match status" value="1"/>
</dbReference>
<dbReference type="PANTHER" id="PTHR30461">
    <property type="entry name" value="DNA-INVERTASE FROM LAMBDOID PROPHAGE"/>
    <property type="match status" value="1"/>
</dbReference>
<evidence type="ECO:0000256" key="4">
    <source>
        <dbReference type="PIRSR" id="PIRSR606118-50"/>
    </source>
</evidence>
<feature type="domain" description="Recombinase" evidence="7">
    <location>
        <begin position="162"/>
        <end position="262"/>
    </location>
</feature>
<dbReference type="InterPro" id="IPR006118">
    <property type="entry name" value="Recombinase_CS"/>
</dbReference>
<dbReference type="InterPro" id="IPR006119">
    <property type="entry name" value="Resolv_N"/>
</dbReference>
<dbReference type="PROSITE" id="PS00397">
    <property type="entry name" value="RECOMBINASES_1"/>
    <property type="match status" value="1"/>
</dbReference>
<evidence type="ECO:0000256" key="1">
    <source>
        <dbReference type="ARBA" id="ARBA00022908"/>
    </source>
</evidence>
<keyword evidence="2" id="KW-0238">DNA-binding</keyword>
<dbReference type="PROSITE" id="PS51737">
    <property type="entry name" value="RECOMBINASE_DNA_BIND"/>
    <property type="match status" value="1"/>
</dbReference>
<evidence type="ECO:0000313" key="9">
    <source>
        <dbReference type="Proteomes" id="UP001204068"/>
    </source>
</evidence>
<evidence type="ECO:0000256" key="5">
    <source>
        <dbReference type="PROSITE-ProRule" id="PRU10137"/>
    </source>
</evidence>
<dbReference type="Gene3D" id="3.40.50.1390">
    <property type="entry name" value="Resolvase, N-terminal catalytic domain"/>
    <property type="match status" value="1"/>
</dbReference>
<dbReference type="GO" id="GO:0015074">
    <property type="term" value="P:DNA integration"/>
    <property type="evidence" value="ECO:0007669"/>
    <property type="project" value="UniProtKB-KW"/>
</dbReference>
<keyword evidence="3" id="KW-0233">DNA recombination</keyword>
<keyword evidence="1" id="KW-0229">DNA integration</keyword>
<dbReference type="CDD" id="cd00338">
    <property type="entry name" value="Ser_Recombinase"/>
    <property type="match status" value="1"/>
</dbReference>
<evidence type="ECO:0000256" key="3">
    <source>
        <dbReference type="ARBA" id="ARBA00023172"/>
    </source>
</evidence>
<dbReference type="AlphaFoldDB" id="A0AAW5LIC5"/>
<proteinExistence type="predicted"/>
<dbReference type="InterPro" id="IPR050639">
    <property type="entry name" value="SSR_resolvase"/>
</dbReference>
<evidence type="ECO:0000313" key="8">
    <source>
        <dbReference type="EMBL" id="MCQ9304960.1"/>
    </source>
</evidence>
<dbReference type="Pfam" id="PF00239">
    <property type="entry name" value="Resolvase"/>
    <property type="match status" value="1"/>
</dbReference>
<dbReference type="SUPFAM" id="SSF53041">
    <property type="entry name" value="Resolvase-like"/>
    <property type="match status" value="1"/>
</dbReference>